<evidence type="ECO:0000259" key="4">
    <source>
        <dbReference type="PROSITE" id="PS50111"/>
    </source>
</evidence>
<keyword evidence="1 2" id="KW-0807">Transducer</keyword>
<reference evidence="5 6" key="1">
    <citation type="submission" date="2016-11" db="EMBL/GenBank/DDBJ databases">
        <authorList>
            <person name="Jaros S."/>
            <person name="Januszkiewicz K."/>
            <person name="Wedrychowicz H."/>
        </authorList>
    </citation>
    <scope>NUCLEOTIDE SEQUENCE [LARGE SCALE GENOMIC DNA]</scope>
    <source>
        <strain evidence="5 6">CGMCC 1.10681</strain>
    </source>
</reference>
<dbReference type="InterPro" id="IPR004089">
    <property type="entry name" value="MCPsignal_dom"/>
</dbReference>
<dbReference type="GO" id="GO:0007165">
    <property type="term" value="P:signal transduction"/>
    <property type="evidence" value="ECO:0007669"/>
    <property type="project" value="UniProtKB-KW"/>
</dbReference>
<dbReference type="GO" id="GO:0016020">
    <property type="term" value="C:membrane"/>
    <property type="evidence" value="ECO:0007669"/>
    <property type="project" value="InterPro"/>
</dbReference>
<feature type="coiled-coil region" evidence="3">
    <location>
        <begin position="227"/>
        <end position="254"/>
    </location>
</feature>
<evidence type="ECO:0000256" key="3">
    <source>
        <dbReference type="SAM" id="Coils"/>
    </source>
</evidence>
<proteinExistence type="predicted"/>
<dbReference type="PANTHER" id="PTHR32089:SF112">
    <property type="entry name" value="LYSOZYME-LIKE PROTEIN-RELATED"/>
    <property type="match status" value="1"/>
</dbReference>
<evidence type="ECO:0000313" key="5">
    <source>
        <dbReference type="EMBL" id="SHN24334.1"/>
    </source>
</evidence>
<dbReference type="InterPro" id="IPR029151">
    <property type="entry name" value="Sensor-like_sf"/>
</dbReference>
<dbReference type="SUPFAM" id="SSF103190">
    <property type="entry name" value="Sensory domain-like"/>
    <property type="match status" value="1"/>
</dbReference>
<evidence type="ECO:0000256" key="2">
    <source>
        <dbReference type="PROSITE-ProRule" id="PRU00284"/>
    </source>
</evidence>
<dbReference type="Pfam" id="PF00015">
    <property type="entry name" value="MCPsignal"/>
    <property type="match status" value="1"/>
</dbReference>
<protein>
    <submittedName>
        <fullName evidence="5">Methyl-accepting chemotaxis protein (MCP) signalling domain-containing protein</fullName>
    </submittedName>
</protein>
<dbReference type="PROSITE" id="PS50111">
    <property type="entry name" value="CHEMOTAXIS_TRANSDUC_2"/>
    <property type="match status" value="1"/>
</dbReference>
<evidence type="ECO:0000256" key="1">
    <source>
        <dbReference type="ARBA" id="ARBA00023224"/>
    </source>
</evidence>
<dbReference type="SUPFAM" id="SSF58104">
    <property type="entry name" value="Methyl-accepting chemotaxis protein (MCP) signaling domain"/>
    <property type="match status" value="1"/>
</dbReference>
<dbReference type="EMBL" id="FRCZ01000005">
    <property type="protein sequence ID" value="SHN24334.1"/>
    <property type="molecule type" value="Genomic_DNA"/>
</dbReference>
<dbReference type="STRING" id="1027249.SAMN05216179_2760"/>
<evidence type="ECO:0000313" key="6">
    <source>
        <dbReference type="Proteomes" id="UP000184184"/>
    </source>
</evidence>
<dbReference type="AlphaFoldDB" id="A0A1M7Q2H4"/>
<accession>A0A1M7Q2H4</accession>
<dbReference type="RefSeq" id="WP_084543468.1">
    <property type="nucleotide sequence ID" value="NZ_FRCZ01000005.1"/>
</dbReference>
<name>A0A1M7Q2H4_9BACI</name>
<dbReference type="OrthoDB" id="9807021at2"/>
<sequence length="285" mass="30692">MNVNIEEYHPLLQAFVKVAPFLQTLVNDDITIGIYDTEKLVINYPAKNFSLNVNPGDPLMEGDIVTSAIRENKNQATAVPPELFGVHLIARAIPLHDEAGNVIGGIGVGQSIADDQKLNETSGNLSTMMNDVTKTVEEMAHAIGSLSTDIQHVSERANTVSDSAGTIEKMSNVVKEIAEQSNLLGLNAAIESARAGEYGKGFSVVAEEIRKMATNSKEHASEIQSITSEIQNAINNLNERIQNVNEQSDSQAASIEELTATMQEVSSHVEVLADLAQNNVAVKDN</sequence>
<organism evidence="5 6">
    <name type="scientific">Gracilibacillus kekensis</name>
    <dbReference type="NCBI Taxonomy" id="1027249"/>
    <lineage>
        <taxon>Bacteria</taxon>
        <taxon>Bacillati</taxon>
        <taxon>Bacillota</taxon>
        <taxon>Bacilli</taxon>
        <taxon>Bacillales</taxon>
        <taxon>Bacillaceae</taxon>
        <taxon>Gracilibacillus</taxon>
    </lineage>
</organism>
<gene>
    <name evidence="5" type="ORF">SAMN05216179_2760</name>
</gene>
<keyword evidence="3" id="KW-0175">Coiled coil</keyword>
<keyword evidence="6" id="KW-1185">Reference proteome</keyword>
<dbReference type="SMART" id="SM00283">
    <property type="entry name" value="MA"/>
    <property type="match status" value="1"/>
</dbReference>
<feature type="domain" description="Methyl-accepting transducer" evidence="4">
    <location>
        <begin position="108"/>
        <end position="285"/>
    </location>
</feature>
<dbReference type="Gene3D" id="1.10.287.950">
    <property type="entry name" value="Methyl-accepting chemotaxis protein"/>
    <property type="match status" value="1"/>
</dbReference>
<dbReference type="PANTHER" id="PTHR32089">
    <property type="entry name" value="METHYL-ACCEPTING CHEMOTAXIS PROTEIN MCPB"/>
    <property type="match status" value="1"/>
</dbReference>
<dbReference type="Proteomes" id="UP000184184">
    <property type="component" value="Unassembled WGS sequence"/>
</dbReference>